<feature type="compositionally biased region" description="Acidic residues" evidence="2">
    <location>
        <begin position="129"/>
        <end position="139"/>
    </location>
</feature>
<dbReference type="Gene3D" id="3.75.10.10">
    <property type="entry name" value="L-arginine/glycine Amidinotransferase, Chain A"/>
    <property type="match status" value="1"/>
</dbReference>
<reference evidence="3 4" key="1">
    <citation type="journal article" date="2019" name="Int. J. Syst. Evol. Microbiol.">
        <title>The Global Catalogue of Microorganisms (GCM) 10K type strain sequencing project: providing services to taxonomists for standard genome sequencing and annotation.</title>
        <authorList>
            <consortium name="The Broad Institute Genomics Platform"/>
            <consortium name="The Broad Institute Genome Sequencing Center for Infectious Disease"/>
            <person name="Wu L."/>
            <person name="Ma J."/>
        </authorList>
    </citation>
    <scope>NUCLEOTIDE SEQUENCE [LARGE SCALE GENOMIC DNA]</scope>
    <source>
        <strain evidence="3 4">CGMCC 1.12124</strain>
    </source>
</reference>
<organism evidence="3 4">
    <name type="scientific">Halorubrum rubrum</name>
    <dbReference type="NCBI Taxonomy" id="1126240"/>
    <lineage>
        <taxon>Archaea</taxon>
        <taxon>Methanobacteriati</taxon>
        <taxon>Methanobacteriota</taxon>
        <taxon>Stenosarchaea group</taxon>
        <taxon>Halobacteria</taxon>
        <taxon>Halobacteriales</taxon>
        <taxon>Haloferacaceae</taxon>
        <taxon>Halorubrum</taxon>
    </lineage>
</organism>
<keyword evidence="4" id="KW-1185">Reference proteome</keyword>
<dbReference type="EMBL" id="JBHSKY010000002">
    <property type="protein sequence ID" value="MFC5277361.1"/>
    <property type="molecule type" value="Genomic_DNA"/>
</dbReference>
<protein>
    <submittedName>
        <fullName evidence="3">Arginine deiminase family protein</fullName>
    </submittedName>
</protein>
<keyword evidence="1" id="KW-0378">Hydrolase</keyword>
<dbReference type="PANTHER" id="PTHR47271:SF2">
    <property type="entry name" value="ARGININE DEIMINASE"/>
    <property type="match status" value="1"/>
</dbReference>
<evidence type="ECO:0000313" key="4">
    <source>
        <dbReference type="Proteomes" id="UP001596118"/>
    </source>
</evidence>
<name>A0ABD5QY14_9EURY</name>
<dbReference type="AlphaFoldDB" id="A0ABD5QY14"/>
<dbReference type="Pfam" id="PF02274">
    <property type="entry name" value="ADI"/>
    <property type="match status" value="1"/>
</dbReference>
<comment type="caution">
    <text evidence="3">The sequence shown here is derived from an EMBL/GenBank/DDBJ whole genome shotgun (WGS) entry which is preliminary data.</text>
</comment>
<proteinExistence type="predicted"/>
<gene>
    <name evidence="3" type="ORF">ACFPM1_01070</name>
</gene>
<dbReference type="PRINTS" id="PR01466">
    <property type="entry name" value="ARGDEIMINASE"/>
</dbReference>
<dbReference type="SUPFAM" id="SSF55909">
    <property type="entry name" value="Pentein"/>
    <property type="match status" value="1"/>
</dbReference>
<evidence type="ECO:0000313" key="3">
    <source>
        <dbReference type="EMBL" id="MFC5277361.1"/>
    </source>
</evidence>
<sequence>MPKPTVKAEYDTLRTVRVHEPGIEAAIGAMDPGPNHFARPFSVREAKREHRRMVEVLEDAGVEVRHIHEDLADGGVLDGLVEEAIGVDEDGTSPPTRADLAGNLADATVYERLQTVLLGPTVGRTADIDPGDGDDDDPDPGSLDSGTLDTSVRVERAITNLYFQRDCQLVGDRGPILPRLGTATRRREQSLIEAAWHARGAEIAHRTSASETLEGGDFLPLGEFALVGVSALEEGEETVFRTTYDGGRELLEAGAVGYDEVGLVRPPLSADERLAAEHGTSSRLLHLDGWLNVAAEGLAVAREPLIEAATVEVFERVGETYERRGEETVAELLARHGYEVIDAPYPERWATNFLTVADGVVLPIYETDDGEYDPEENRTIERLKREGVEVLPDGEGLDPHHLTNGGGGIHCMTSPIRRA</sequence>
<evidence type="ECO:0000256" key="2">
    <source>
        <dbReference type="SAM" id="MobiDB-lite"/>
    </source>
</evidence>
<feature type="region of interest" description="Disordered" evidence="2">
    <location>
        <begin position="121"/>
        <end position="149"/>
    </location>
</feature>
<evidence type="ECO:0000256" key="1">
    <source>
        <dbReference type="ARBA" id="ARBA00022801"/>
    </source>
</evidence>
<dbReference type="Proteomes" id="UP001596118">
    <property type="component" value="Unassembled WGS sequence"/>
</dbReference>
<dbReference type="RefSeq" id="WP_256410956.1">
    <property type="nucleotide sequence ID" value="NZ_JANHDM010000002.1"/>
</dbReference>
<dbReference type="PANTHER" id="PTHR47271">
    <property type="entry name" value="ARGININE DEIMINASE"/>
    <property type="match status" value="1"/>
</dbReference>
<dbReference type="InterPro" id="IPR003876">
    <property type="entry name" value="Arg_deiminase"/>
</dbReference>
<dbReference type="GO" id="GO:0016787">
    <property type="term" value="F:hydrolase activity"/>
    <property type="evidence" value="ECO:0007669"/>
    <property type="project" value="UniProtKB-KW"/>
</dbReference>
<accession>A0ABD5QY14</accession>